<evidence type="ECO:0000313" key="2">
    <source>
        <dbReference type="EMBL" id="KAK9288052.1"/>
    </source>
</evidence>
<dbReference type="Proteomes" id="UP001415857">
    <property type="component" value="Unassembled WGS sequence"/>
</dbReference>
<keyword evidence="3" id="KW-1185">Reference proteome</keyword>
<comment type="caution">
    <text evidence="2">The sequence shown here is derived from an EMBL/GenBank/DDBJ whole genome shotgun (WGS) entry which is preliminary data.</text>
</comment>
<feature type="signal peptide" evidence="1">
    <location>
        <begin position="1"/>
        <end position="23"/>
    </location>
</feature>
<dbReference type="EMBL" id="JBBPBK010000003">
    <property type="protein sequence ID" value="KAK9288052.1"/>
    <property type="molecule type" value="Genomic_DNA"/>
</dbReference>
<accession>A0AAP0X3I0</accession>
<gene>
    <name evidence="2" type="ORF">L1049_016498</name>
</gene>
<organism evidence="2 3">
    <name type="scientific">Liquidambar formosana</name>
    <name type="common">Formosan gum</name>
    <dbReference type="NCBI Taxonomy" id="63359"/>
    <lineage>
        <taxon>Eukaryota</taxon>
        <taxon>Viridiplantae</taxon>
        <taxon>Streptophyta</taxon>
        <taxon>Embryophyta</taxon>
        <taxon>Tracheophyta</taxon>
        <taxon>Spermatophyta</taxon>
        <taxon>Magnoliopsida</taxon>
        <taxon>eudicotyledons</taxon>
        <taxon>Gunneridae</taxon>
        <taxon>Pentapetalae</taxon>
        <taxon>Saxifragales</taxon>
        <taxon>Altingiaceae</taxon>
        <taxon>Liquidambar</taxon>
    </lineage>
</organism>
<dbReference type="AlphaFoldDB" id="A0AAP0X3I0"/>
<evidence type="ECO:0000313" key="3">
    <source>
        <dbReference type="Proteomes" id="UP001415857"/>
    </source>
</evidence>
<proteinExistence type="predicted"/>
<evidence type="ECO:0000256" key="1">
    <source>
        <dbReference type="SAM" id="SignalP"/>
    </source>
</evidence>
<dbReference type="PANTHER" id="PTHR23032">
    <property type="entry name" value="BRO1 DOMAIN-CONTAINING PROTEIN BROX"/>
    <property type="match status" value="1"/>
</dbReference>
<keyword evidence="1" id="KW-0732">Signal</keyword>
<dbReference type="InterPro" id="IPR038499">
    <property type="entry name" value="BRO1_sf"/>
</dbReference>
<dbReference type="PANTHER" id="PTHR23032:SF12">
    <property type="entry name" value="BRO1 DOMAIN-CONTAINING PROTEIN"/>
    <property type="match status" value="1"/>
</dbReference>
<dbReference type="InterPro" id="IPR038898">
    <property type="entry name" value="BROX"/>
</dbReference>
<feature type="chain" id="PRO_5042998425" evidence="1">
    <location>
        <begin position="24"/>
        <end position="119"/>
    </location>
</feature>
<protein>
    <submittedName>
        <fullName evidence="2">Uncharacterized protein</fullName>
    </submittedName>
</protein>
<dbReference type="Gene3D" id="1.25.40.280">
    <property type="entry name" value="alix/aip1 like domains"/>
    <property type="match status" value="1"/>
</dbReference>
<reference evidence="2 3" key="1">
    <citation type="journal article" date="2024" name="Plant J.">
        <title>Genome sequences and population genomics reveal climatic adaptation and genomic divergence between two closely related sweetgum species.</title>
        <authorList>
            <person name="Xu W.Q."/>
            <person name="Ren C.Q."/>
            <person name="Zhang X.Y."/>
            <person name="Comes H.P."/>
            <person name="Liu X.H."/>
            <person name="Li Y.G."/>
            <person name="Kettle C.J."/>
            <person name="Jalonen R."/>
            <person name="Gaisberger H."/>
            <person name="Ma Y.Z."/>
            <person name="Qiu Y.X."/>
        </authorList>
    </citation>
    <scope>NUCLEOTIDE SEQUENCE [LARGE SCALE GENOMIC DNA]</scope>
    <source>
        <strain evidence="2">Hangzhou</strain>
    </source>
</reference>
<name>A0AAP0X3I0_LIQFO</name>
<sequence length="119" mass="13281">MSNSWYEVLSVLHLMAMLSLSQANTLLLPKKTADSYQSKVSEESRRASIDIFLKAAGYLDFAVQLVLPQFPPELSLQSPVSSLSKRSTLKQSVYQRGRRAFYLSLSACRSSLLFPSSES</sequence>